<name>A0A0C2DF06_9BILA</name>
<reference evidence="1 2" key="1">
    <citation type="submission" date="2013-12" db="EMBL/GenBank/DDBJ databases">
        <title>Draft genome of the parsitic nematode Ancylostoma duodenale.</title>
        <authorList>
            <person name="Mitreva M."/>
        </authorList>
    </citation>
    <scope>NUCLEOTIDE SEQUENCE [LARGE SCALE GENOMIC DNA]</scope>
    <source>
        <strain evidence="1 2">Zhejiang</strain>
    </source>
</reference>
<dbReference type="Proteomes" id="UP000054047">
    <property type="component" value="Unassembled WGS sequence"/>
</dbReference>
<dbReference type="AlphaFoldDB" id="A0A0C2DF06"/>
<dbReference type="OrthoDB" id="6381420at2759"/>
<organism evidence="1 2">
    <name type="scientific">Ancylostoma duodenale</name>
    <dbReference type="NCBI Taxonomy" id="51022"/>
    <lineage>
        <taxon>Eukaryota</taxon>
        <taxon>Metazoa</taxon>
        <taxon>Ecdysozoa</taxon>
        <taxon>Nematoda</taxon>
        <taxon>Chromadorea</taxon>
        <taxon>Rhabditida</taxon>
        <taxon>Rhabditina</taxon>
        <taxon>Rhabditomorpha</taxon>
        <taxon>Strongyloidea</taxon>
        <taxon>Ancylostomatidae</taxon>
        <taxon>Ancylostomatinae</taxon>
        <taxon>Ancylostoma</taxon>
    </lineage>
</organism>
<proteinExistence type="predicted"/>
<keyword evidence="2" id="KW-1185">Reference proteome</keyword>
<evidence type="ECO:0000313" key="2">
    <source>
        <dbReference type="Proteomes" id="UP000054047"/>
    </source>
</evidence>
<dbReference type="EMBL" id="KN730465">
    <property type="protein sequence ID" value="KIH61007.1"/>
    <property type="molecule type" value="Genomic_DNA"/>
</dbReference>
<evidence type="ECO:0000313" key="1">
    <source>
        <dbReference type="EMBL" id="KIH61007.1"/>
    </source>
</evidence>
<protein>
    <submittedName>
        <fullName evidence="1">Uncharacterized protein</fullName>
    </submittedName>
</protein>
<accession>A0A0C2DF06</accession>
<gene>
    <name evidence="1" type="ORF">ANCDUO_08728</name>
</gene>
<sequence length="77" mass="9048">MDDWYVTRALLSGSNTTLLDLGDHYCSTNSEDELDTALQRKKTRKNPQRTIFAHFRPADKLCYNKHDKWYPIKTKSV</sequence>